<dbReference type="Pfam" id="PF07703">
    <property type="entry name" value="A2M_BRD"/>
    <property type="match status" value="1"/>
</dbReference>
<evidence type="ECO:0000256" key="2">
    <source>
        <dbReference type="ARBA" id="ARBA00022729"/>
    </source>
</evidence>
<dbReference type="SMART" id="SM01419">
    <property type="entry name" value="Thiol-ester_cl"/>
    <property type="match status" value="1"/>
</dbReference>
<feature type="domain" description="Apple" evidence="7">
    <location>
        <begin position="27"/>
        <end position="104"/>
    </location>
</feature>
<dbReference type="Gene3D" id="2.60.40.1930">
    <property type="match status" value="1"/>
</dbReference>
<dbReference type="PANTHER" id="PTHR40094">
    <property type="entry name" value="ALPHA-2-MACROGLOBULIN HOMOLOG"/>
    <property type="match status" value="1"/>
</dbReference>
<dbReference type="Pfam" id="PF17972">
    <property type="entry name" value="bMG5"/>
    <property type="match status" value="1"/>
</dbReference>
<dbReference type="InterPro" id="IPR008930">
    <property type="entry name" value="Terpenoid_cyclase/PrenylTrfase"/>
</dbReference>
<dbReference type="InterPro" id="IPR002890">
    <property type="entry name" value="MG2"/>
</dbReference>
<organism evidence="8 9">
    <name type="scientific">Rhizobium aquaticum</name>
    <dbReference type="NCBI Taxonomy" id="1549636"/>
    <lineage>
        <taxon>Bacteria</taxon>
        <taxon>Pseudomonadati</taxon>
        <taxon>Pseudomonadota</taxon>
        <taxon>Alphaproteobacteria</taxon>
        <taxon>Hyphomicrobiales</taxon>
        <taxon>Rhizobiaceae</taxon>
        <taxon>Rhizobium/Agrobacterium group</taxon>
        <taxon>Rhizobium</taxon>
    </lineage>
</organism>
<dbReference type="Pfam" id="PF11974">
    <property type="entry name" value="bMG3"/>
    <property type="match status" value="1"/>
</dbReference>
<evidence type="ECO:0000313" key="9">
    <source>
        <dbReference type="Proteomes" id="UP001549047"/>
    </source>
</evidence>
<dbReference type="InterPro" id="IPR041203">
    <property type="entry name" value="Bact_A2M_MG5"/>
</dbReference>
<dbReference type="Pfam" id="PF00207">
    <property type="entry name" value="A2M"/>
    <property type="match status" value="1"/>
</dbReference>
<keyword evidence="9" id="KW-1185">Reference proteome</keyword>
<dbReference type="Gene3D" id="1.50.10.20">
    <property type="match status" value="1"/>
</dbReference>
<feature type="chain" id="PRO_5047222497" evidence="6">
    <location>
        <begin position="27"/>
        <end position="1839"/>
    </location>
</feature>
<dbReference type="InterPro" id="IPR051802">
    <property type="entry name" value="YfhM-like"/>
</dbReference>
<dbReference type="PIRSF" id="PIRSF038980">
    <property type="entry name" value="A2M_bac"/>
    <property type="match status" value="1"/>
</dbReference>
<feature type="region of interest" description="Disordered" evidence="5">
    <location>
        <begin position="766"/>
        <end position="786"/>
    </location>
</feature>
<dbReference type="Pfam" id="PF21142">
    <property type="entry name" value="A2M_bMG2"/>
    <property type="match status" value="1"/>
</dbReference>
<evidence type="ECO:0000256" key="6">
    <source>
        <dbReference type="SAM" id="SignalP"/>
    </source>
</evidence>
<comment type="caution">
    <text evidence="8">The sequence shown here is derived from an EMBL/GenBank/DDBJ whole genome shotgun (WGS) entry which is preliminary data.</text>
</comment>
<dbReference type="Proteomes" id="UP001549047">
    <property type="component" value="Unassembled WGS sequence"/>
</dbReference>
<dbReference type="CDD" id="cd01100">
    <property type="entry name" value="APPLE_Factor_XI_like"/>
    <property type="match status" value="1"/>
</dbReference>
<dbReference type="SMART" id="SM01359">
    <property type="entry name" value="A2M_N_2"/>
    <property type="match status" value="1"/>
</dbReference>
<protein>
    <submittedName>
        <fullName evidence="8">Uncharacterized protein YfaS (Alpha-2-macroglobulin family)</fullName>
    </submittedName>
</protein>
<dbReference type="InterPro" id="IPR011990">
    <property type="entry name" value="TPR-like_helical_dom_sf"/>
</dbReference>
<dbReference type="Gene3D" id="1.25.40.10">
    <property type="entry name" value="Tetratricopeptide repeat domain"/>
    <property type="match status" value="1"/>
</dbReference>
<dbReference type="SUPFAM" id="SSF48452">
    <property type="entry name" value="TPR-like"/>
    <property type="match status" value="1"/>
</dbReference>
<evidence type="ECO:0000259" key="7">
    <source>
        <dbReference type="PROSITE" id="PS50948"/>
    </source>
</evidence>
<evidence type="ECO:0000256" key="3">
    <source>
        <dbReference type="ARBA" id="ARBA00022737"/>
    </source>
</evidence>
<dbReference type="SUPFAM" id="SSF48239">
    <property type="entry name" value="Terpenoid cyclases/Protein prenyltransferases"/>
    <property type="match status" value="1"/>
</dbReference>
<dbReference type="SMART" id="SM01360">
    <property type="entry name" value="A2M"/>
    <property type="match status" value="1"/>
</dbReference>
<keyword evidence="3" id="KW-0677">Repeat</keyword>
<keyword evidence="2 6" id="KW-0732">Signal</keyword>
<dbReference type="InterPro" id="IPR047565">
    <property type="entry name" value="Alpha-macroglob_thiol-ester_cl"/>
</dbReference>
<dbReference type="CDD" id="cd02891">
    <property type="entry name" value="A2M_like"/>
    <property type="match status" value="1"/>
</dbReference>
<evidence type="ECO:0000256" key="1">
    <source>
        <dbReference type="ARBA" id="ARBA00010556"/>
    </source>
</evidence>
<dbReference type="InterPro" id="IPR041246">
    <property type="entry name" value="Bact_MG10"/>
</dbReference>
<dbReference type="InterPro" id="IPR021868">
    <property type="entry name" value="Alpha_2_Macroglob_MG3"/>
</dbReference>
<feature type="signal peptide" evidence="6">
    <location>
        <begin position="1"/>
        <end position="26"/>
    </location>
</feature>
<dbReference type="RefSeq" id="WP_354558118.1">
    <property type="nucleotide sequence ID" value="NZ_JBEPMB010000008.1"/>
</dbReference>
<reference evidence="8 9" key="1">
    <citation type="submission" date="2024-06" db="EMBL/GenBank/DDBJ databases">
        <title>Genomic Encyclopedia of Type Strains, Phase IV (KMG-IV): sequencing the most valuable type-strain genomes for metagenomic binning, comparative biology and taxonomic classification.</title>
        <authorList>
            <person name="Goeker M."/>
        </authorList>
    </citation>
    <scope>NUCLEOTIDE SEQUENCE [LARGE SCALE GENOMIC DNA]</scope>
    <source>
        <strain evidence="8 9">DSM 29780</strain>
    </source>
</reference>
<gene>
    <name evidence="8" type="ORF">ABID16_004004</name>
</gene>
<evidence type="ECO:0000256" key="4">
    <source>
        <dbReference type="ARBA" id="ARBA00023157"/>
    </source>
</evidence>
<dbReference type="Gene3D" id="3.50.4.10">
    <property type="entry name" value="Hepatocyte Growth Factor"/>
    <property type="match status" value="1"/>
</dbReference>
<dbReference type="InterPro" id="IPR003609">
    <property type="entry name" value="Pan_app"/>
</dbReference>
<dbReference type="Pfam" id="PF17962">
    <property type="entry name" value="bMG6"/>
    <property type="match status" value="1"/>
</dbReference>
<dbReference type="Pfam" id="PF07678">
    <property type="entry name" value="TED_complement"/>
    <property type="match status" value="1"/>
</dbReference>
<dbReference type="Pfam" id="PF00024">
    <property type="entry name" value="PAN_1"/>
    <property type="match status" value="1"/>
</dbReference>
<dbReference type="PANTHER" id="PTHR40094:SF1">
    <property type="entry name" value="UBIQUITIN DOMAIN-CONTAINING PROTEIN"/>
    <property type="match status" value="1"/>
</dbReference>
<keyword evidence="4" id="KW-1015">Disulfide bond</keyword>
<comment type="similarity">
    <text evidence="1">Belongs to the protease inhibitor I39 (alpha-2-macroglobulin) family. Bacterial alpha-2-macroglobulin subfamily.</text>
</comment>
<proteinExistence type="inferred from homology"/>
<dbReference type="PROSITE" id="PS50948">
    <property type="entry name" value="PAN"/>
    <property type="match status" value="1"/>
</dbReference>
<dbReference type="EMBL" id="JBEPMB010000008">
    <property type="protein sequence ID" value="MET3615657.1"/>
    <property type="molecule type" value="Genomic_DNA"/>
</dbReference>
<accession>A0ABV2J4H1</accession>
<dbReference type="SUPFAM" id="SSF57414">
    <property type="entry name" value="Hairpin loop containing domain-like"/>
    <property type="match status" value="1"/>
</dbReference>
<name>A0ABV2J4H1_9HYPH</name>
<evidence type="ECO:0000313" key="8">
    <source>
        <dbReference type="EMBL" id="MET3615657.1"/>
    </source>
</evidence>
<dbReference type="InterPro" id="IPR049120">
    <property type="entry name" value="A2M_bMG2"/>
</dbReference>
<evidence type="ECO:0000256" key="5">
    <source>
        <dbReference type="SAM" id="MobiDB-lite"/>
    </source>
</evidence>
<dbReference type="Pfam" id="PF17973">
    <property type="entry name" value="bMG10"/>
    <property type="match status" value="1"/>
</dbReference>
<dbReference type="Pfam" id="PF01835">
    <property type="entry name" value="MG2"/>
    <property type="match status" value="1"/>
</dbReference>
<sequence length="1839" mass="196770">MSQRTFTNIFAILFIALLNFSGVASAADAKRQVVTTKDSDYFGFDLRTVQNVTLDQCSAACIGDKSCRAFTYNPKVKWCFLKSDFNQMNPFPGAIAGKVVEISAVTEPDIGAAPALAFLSDTFVQSAADLRNGLTVSAELKDQGLESVLALARLDATSNNIPHAMTAFETALTLAPDSADLWIETARAANTQPKDTQLALRAAYIALNGYQLTRTTSARADALAVLAKSLENAQNYRQALNAYKASVNLVSSAAVQAAYADLRARKGFRVTGDTLDNDNPQPRACVQFSEKLLKSGVDYASFVTVNDAAAKGVDAKDNQICVEGLEFGQHYRISLRAGLPSSVDEPLLAQVNVDVYVKDRTASVHFTGDNFVLPSTARRGIPLVSVNATTANLKLYRIGDRSIAQLLNNSQFLTQVDKYSAETIRDTNGELVWQGSIDIKQTLNKDVITSFPVDEAVPERKPGVYVLTAVVPNSGGQEWDAQATQWFVVSDIGLTTYAGTDGLNVFARALGSAKPLAGVDLQLLAKNNEILGTVKTDANGRATFSAGLMRGTAGMTPAVLTAQQNGKDYVFLDMTRAGFDLSDRGVAGRVAPGAIDLYAWTERGVYRPGETVHAAALARDISAKSIDSLPLTFVFLRPDGVEDRRIVTEGGKAGGYTVDLPILTNAMRGTWTMNIYVDPKGASIGSQTFIVDDFVPDRTEFDMKTTSKEIGVDAPAHIEVDGRYLYGAPAAGLTLEGEVVLKPTRLRDDYKGYFFGLADEGNGKADAVDDGEAADNAGDSNAQNSKLTLENLDPLDDQGKSAIDVVLSEIPSTTQLINANITLRMVEAGGRAVERSLTLPVKADGSRIGIKPDFEGNLGENAMAGFRVIAIDGNGQKQPMKGLIWKLLAVERNYQWYRDGSAWKFEPVMSTKQIAAGAVDATPEGGVISAPVAWGRYRLEVSSADPNGPESSVEFNAGWYVAAKSTETPDALDIALDKPSYKIGESAKLKLTSRYGGHVMVMAGSETLLSVNEADIAAGGGEIAVPVTADWGAGTYLTATLFRPGDAQDSHMPMRAIGVKWAAVDPAERKLAIKFDAVQKTLPRKPLDIAVQVEGAGAKEEAYVTIAAVDVGILNLTRYQPPSPDGWYYGQRMLGLEIRDIYGRLIDGSLGAMGALRTGGDGGQAHLQASPPTQKLVAFFSGPLKLDADGRAHVSFDIPQFNGTARIMAVAWSKTGVGHATQDVVIRDPVVVTASLPKFLAPGDKADLRLDLANTDAPAGDYTLSVTGNASTKLDEASASKTVHLDPGGKYNITLPLTGGTPGNGTVAIRLAGAGGLSLDQSVEVPVRPAQLPVTERRLIPLTAGAKLTVNADLLADSVLPGASVSINVSRSSAFDVPALLMSLSRYPYGCAEQTASSALPLLYFSELAAANGIANDAELHQRVQDAIYRELFYQSSTGSFGLWGPGSGDTWLDAYVTDFLTRAREMKFDVPDQAMVQALENLQNSLSANTNVSEHGSEIAYALYVLARNKRASISDLRYYADTQLDLLTSPLAKAHLAAALALYGDAQRSRNVFVEALQEAQKQAAQPVSFLRNDYGSTLRDGAAILALAAETSPVPPIVPELASVVSKDWQTRRYTSTQEQAWMLLAARALQNGDDGLTLNVNGATQKGAYMATATGDALAGHPVTVTNTSKDALSVNVTTVAAPAQPLPAGGDGFTIERHYYTLAGEEVNVSQAKQNERYVVVLHVVANNDWPQRILVTDLLPAGLEIDNPSMVSSAQLTNFDWLTDIQPAHVEFRYDRFVSAFDLTGDAERDLTFAYVVRAVTPGVYDHPAASVEDMYRPQFSARTALGRMEVMR</sequence>
<dbReference type="InterPro" id="IPR001599">
    <property type="entry name" value="Macroglobln_a2"/>
</dbReference>
<dbReference type="InterPro" id="IPR011625">
    <property type="entry name" value="A2M_N_BRD"/>
</dbReference>
<dbReference type="InterPro" id="IPR041462">
    <property type="entry name" value="Bact_A2M_MG6"/>
</dbReference>
<dbReference type="InterPro" id="IPR000177">
    <property type="entry name" value="Apple"/>
</dbReference>
<dbReference type="InterPro" id="IPR011626">
    <property type="entry name" value="Alpha-macroglobulin_TED"/>
</dbReference>
<dbReference type="InterPro" id="IPR026284">
    <property type="entry name" value="A2MG_proteobact"/>
</dbReference>